<proteinExistence type="predicted"/>
<evidence type="ECO:0000256" key="1">
    <source>
        <dbReference type="SAM" id="Phobius"/>
    </source>
</evidence>
<evidence type="ECO:0000313" key="3">
    <source>
        <dbReference type="Proteomes" id="UP001519654"/>
    </source>
</evidence>
<dbReference type="EMBL" id="JAHKKG010000001">
    <property type="protein sequence ID" value="MBU2662426.1"/>
    <property type="molecule type" value="Genomic_DNA"/>
</dbReference>
<dbReference type="InterPro" id="IPR047789">
    <property type="entry name" value="CU044_5270-like"/>
</dbReference>
<organism evidence="2 3">
    <name type="scientific">Paractinoplanes bogorensis</name>
    <dbReference type="NCBI Taxonomy" id="1610840"/>
    <lineage>
        <taxon>Bacteria</taxon>
        <taxon>Bacillati</taxon>
        <taxon>Actinomycetota</taxon>
        <taxon>Actinomycetes</taxon>
        <taxon>Micromonosporales</taxon>
        <taxon>Micromonosporaceae</taxon>
        <taxon>Paractinoplanes</taxon>
    </lineage>
</organism>
<gene>
    <name evidence="2" type="ORF">KOI35_02770</name>
</gene>
<comment type="caution">
    <text evidence="2">The sequence shown here is derived from an EMBL/GenBank/DDBJ whole genome shotgun (WGS) entry which is preliminary data.</text>
</comment>
<dbReference type="NCBIfam" id="NF038083">
    <property type="entry name" value="CU044_5270_fam"/>
    <property type="match status" value="1"/>
</dbReference>
<feature type="transmembrane region" description="Helical" evidence="1">
    <location>
        <begin position="40"/>
        <end position="63"/>
    </location>
</feature>
<protein>
    <submittedName>
        <fullName evidence="2">CU044_5270 family protein</fullName>
    </submittedName>
</protein>
<dbReference type="RefSeq" id="WP_215784376.1">
    <property type="nucleotide sequence ID" value="NZ_JAHKKG010000001.1"/>
</dbReference>
<sequence>MNDLDLMEKFRADVAPPDPAALARARAGMFRAEPAPRRRWVWRLAPVAALASVVAAGVTVVALRGPDSPPPAPEAVRVLRLAAAEARRDPVLPARPDQYVYIESRVAWAGATMVSPDNAQYIPPVEKNRRIWLSVDGTRDGLLDEQAVRPSEAGRDTIHRNTPLPVQGTPIPAYLRNLPTEATAMRNWLYAGTGATKEGGNPPDVTAFVKVGDTLREQYVPPASAAALFEAAATIPGTTVVKQQVDLAGRRGIAVSKVHHATRHDLIFDARTYRFLGEREVAQEDAAPFPAGAVIGWTAQLQVAVVDKAGQRP</sequence>
<keyword evidence="3" id="KW-1185">Reference proteome</keyword>
<reference evidence="2 3" key="1">
    <citation type="submission" date="2021-06" db="EMBL/GenBank/DDBJ databases">
        <title>Actinoplanes lichenicola sp. nov., and Actinoplanes ovalisporus sp. nov., isolated from lichen in Thailand.</title>
        <authorList>
            <person name="Saeng-In P."/>
            <person name="Kanchanasin P."/>
            <person name="Yuki M."/>
            <person name="Kudo T."/>
            <person name="Ohkuma M."/>
            <person name="Phongsopitanun W."/>
            <person name="Tanasupawat S."/>
        </authorList>
    </citation>
    <scope>NUCLEOTIDE SEQUENCE [LARGE SCALE GENOMIC DNA]</scope>
    <source>
        <strain evidence="2 3">NBRC 110975</strain>
    </source>
</reference>
<keyword evidence="1" id="KW-0812">Transmembrane</keyword>
<accession>A0ABS5YGB3</accession>
<name>A0ABS5YGB3_9ACTN</name>
<dbReference type="Proteomes" id="UP001519654">
    <property type="component" value="Unassembled WGS sequence"/>
</dbReference>
<keyword evidence="1" id="KW-1133">Transmembrane helix</keyword>
<keyword evidence="1" id="KW-0472">Membrane</keyword>
<evidence type="ECO:0000313" key="2">
    <source>
        <dbReference type="EMBL" id="MBU2662426.1"/>
    </source>
</evidence>